<dbReference type="Proteomes" id="UP000000925">
    <property type="component" value="Chromosome"/>
</dbReference>
<dbReference type="eggNOG" id="ENOG5033PTV">
    <property type="taxonomic scope" value="Bacteria"/>
</dbReference>
<feature type="transmembrane region" description="Helical" evidence="1">
    <location>
        <begin position="495"/>
        <end position="518"/>
    </location>
</feature>
<feature type="transmembrane region" description="Helical" evidence="1">
    <location>
        <begin position="449"/>
        <end position="470"/>
    </location>
</feature>
<evidence type="ECO:0000313" key="3">
    <source>
        <dbReference type="Proteomes" id="UP000000925"/>
    </source>
</evidence>
<keyword evidence="1" id="KW-0472">Membrane</keyword>
<dbReference type="AlphaFoldDB" id="D5EQT5"/>
<gene>
    <name evidence="2" type="ordered locus">Caka_0906</name>
</gene>
<keyword evidence="1" id="KW-0812">Transmembrane</keyword>
<protein>
    <submittedName>
        <fullName evidence="2">Uncharacterized protein</fullName>
    </submittedName>
</protein>
<feature type="transmembrane region" description="Helical" evidence="1">
    <location>
        <begin position="388"/>
        <end position="407"/>
    </location>
</feature>
<sequence>MLAPLKTLVLLVLAAVAALSALMLPAHLRTVDIRTIEWAGDQGSTSATTILESLSAAHTGPAGFLLEAMSDPSAELLAVRQQYQRLLETNPQYRVSGGPAPYFEDFLNTAHPEGYGRDNPNAILSLLLPRSERRLLVERLSQSRNSNVAALLTTRNLPGLIQLHPADHAAGAPYDAGILSIALLIQDGAFDASHALKVAQVARMASSGDMSATRLYEDFIIASLSLARRLDFRSLANLSAIAENGDDWAKMATLFRAHPDRVPLLYTVLHYSENPQQVFGYLAELPETALNDLSIAVNDGPAATQHLLNSGQAIYQSRSSLSALMERLNRYRPAFCVQLAAQQRELALALKLGMLCIAGLLFALSMGAAWRGSLPTDTATVSRRNPAVLARDAFISLVVAITLWAMVEPDVLKSQEPVTDNAPRIEFAVADSLQALKSPVKAMQDLNQVTLLVLALFFIVQLVIYCFCLIKLREIGKQNLSPAMKLRLLENEENLFDFGLYVGLGGTVLSLILVAVGVVEASLMAAYASTLFGILFTAILKVLNLRPYRRKLIIEAGEPDNAGALMKNIEL</sequence>
<evidence type="ECO:0000256" key="1">
    <source>
        <dbReference type="SAM" id="Phobius"/>
    </source>
</evidence>
<feature type="transmembrane region" description="Helical" evidence="1">
    <location>
        <begin position="346"/>
        <end position="367"/>
    </location>
</feature>
<dbReference type="STRING" id="583355.Caka_0906"/>
<keyword evidence="1" id="KW-1133">Transmembrane helix</keyword>
<dbReference type="RefSeq" id="WP_013042652.1">
    <property type="nucleotide sequence ID" value="NC_014008.1"/>
</dbReference>
<name>D5EQT5_CORAD</name>
<evidence type="ECO:0000313" key="2">
    <source>
        <dbReference type="EMBL" id="ADE53928.1"/>
    </source>
</evidence>
<proteinExistence type="predicted"/>
<dbReference type="KEGG" id="caa:Caka_0906"/>
<dbReference type="OrthoDB" id="182729at2"/>
<organism evidence="2 3">
    <name type="scientific">Coraliomargarita akajimensis (strain DSM 45221 / IAM 15411 / JCM 23193 / KCTC 12865 / 04OKA010-24)</name>
    <dbReference type="NCBI Taxonomy" id="583355"/>
    <lineage>
        <taxon>Bacteria</taxon>
        <taxon>Pseudomonadati</taxon>
        <taxon>Verrucomicrobiota</taxon>
        <taxon>Opitutia</taxon>
        <taxon>Puniceicoccales</taxon>
        <taxon>Coraliomargaritaceae</taxon>
        <taxon>Coraliomargarita</taxon>
    </lineage>
</organism>
<dbReference type="EMBL" id="CP001998">
    <property type="protein sequence ID" value="ADE53928.1"/>
    <property type="molecule type" value="Genomic_DNA"/>
</dbReference>
<accession>D5EQT5</accession>
<reference evidence="2 3" key="1">
    <citation type="journal article" date="2010" name="Stand. Genomic Sci.">
        <title>Complete genome sequence of Coraliomargarita akajimensis type strain (04OKA010-24).</title>
        <authorList>
            <person name="Mavromatis K."/>
            <person name="Abt B."/>
            <person name="Brambilla E."/>
            <person name="Lapidus A."/>
            <person name="Copeland A."/>
            <person name="Deshpande S."/>
            <person name="Nolan M."/>
            <person name="Lucas S."/>
            <person name="Tice H."/>
            <person name="Cheng J.F."/>
            <person name="Han C."/>
            <person name="Detter J.C."/>
            <person name="Woyke T."/>
            <person name="Goodwin L."/>
            <person name="Pitluck S."/>
            <person name="Held B."/>
            <person name="Brettin T."/>
            <person name="Tapia R."/>
            <person name="Ivanova N."/>
            <person name="Mikhailova N."/>
            <person name="Pati A."/>
            <person name="Liolios K."/>
            <person name="Chen A."/>
            <person name="Palaniappan K."/>
            <person name="Land M."/>
            <person name="Hauser L."/>
            <person name="Chang Y.J."/>
            <person name="Jeffries C.D."/>
            <person name="Rohde M."/>
            <person name="Goker M."/>
            <person name="Bristow J."/>
            <person name="Eisen J.A."/>
            <person name="Markowitz V."/>
            <person name="Hugenholtz P."/>
            <person name="Klenk H.P."/>
            <person name="Kyrpides N.C."/>
        </authorList>
    </citation>
    <scope>NUCLEOTIDE SEQUENCE [LARGE SCALE GENOMIC DNA]</scope>
    <source>
        <strain evidence="3">DSM 45221 / IAM 15411 / JCM 23193 / KCTC 12865</strain>
    </source>
</reference>
<feature type="transmembrane region" description="Helical" evidence="1">
    <location>
        <begin position="524"/>
        <end position="543"/>
    </location>
</feature>
<keyword evidence="3" id="KW-1185">Reference proteome</keyword>
<dbReference type="HOGENOM" id="CLU_483068_0_0_0"/>